<name>A0AAV1HS43_9CHLO</name>
<evidence type="ECO:0000313" key="2">
    <source>
        <dbReference type="Proteomes" id="UP001314263"/>
    </source>
</evidence>
<evidence type="ECO:0000313" key="1">
    <source>
        <dbReference type="EMBL" id="CAK0737334.1"/>
    </source>
</evidence>
<proteinExistence type="predicted"/>
<gene>
    <name evidence="1" type="ORF">CVIRNUC_000895</name>
</gene>
<comment type="caution">
    <text evidence="1">The sequence shown here is derived from an EMBL/GenBank/DDBJ whole genome shotgun (WGS) entry which is preliminary data.</text>
</comment>
<sequence>MYMYSAQNASSDNACMVSALLVASRLKTHVYTADFRGLSFHACSNFNIQKRERGRLEISIPSSHTRLVTCLKLDLGFTLAGEPLLERHPGLTLTGLRSVSTLSGHAFAREKE</sequence>
<accession>A0AAV1HS43</accession>
<protein>
    <submittedName>
        <fullName evidence="1">Uncharacterized protein</fullName>
    </submittedName>
</protein>
<keyword evidence="2" id="KW-1185">Reference proteome</keyword>
<reference evidence="1 2" key="1">
    <citation type="submission" date="2023-10" db="EMBL/GenBank/DDBJ databases">
        <authorList>
            <person name="Maclean D."/>
            <person name="Macfadyen A."/>
        </authorList>
    </citation>
    <scope>NUCLEOTIDE SEQUENCE [LARGE SCALE GENOMIC DNA]</scope>
</reference>
<dbReference type="EMBL" id="CAUYUE010000001">
    <property type="protein sequence ID" value="CAK0737334.1"/>
    <property type="molecule type" value="Genomic_DNA"/>
</dbReference>
<organism evidence="1 2">
    <name type="scientific">Coccomyxa viridis</name>
    <dbReference type="NCBI Taxonomy" id="1274662"/>
    <lineage>
        <taxon>Eukaryota</taxon>
        <taxon>Viridiplantae</taxon>
        <taxon>Chlorophyta</taxon>
        <taxon>core chlorophytes</taxon>
        <taxon>Trebouxiophyceae</taxon>
        <taxon>Trebouxiophyceae incertae sedis</taxon>
        <taxon>Coccomyxaceae</taxon>
        <taxon>Coccomyxa</taxon>
    </lineage>
</organism>
<dbReference type="AlphaFoldDB" id="A0AAV1HS43"/>
<dbReference type="Proteomes" id="UP001314263">
    <property type="component" value="Unassembled WGS sequence"/>
</dbReference>